<proteinExistence type="inferred from homology"/>
<evidence type="ECO:0000256" key="1">
    <source>
        <dbReference type="ARBA" id="ARBA00004496"/>
    </source>
</evidence>
<evidence type="ECO:0000256" key="3">
    <source>
        <dbReference type="ARBA" id="ARBA00022490"/>
    </source>
</evidence>
<keyword evidence="3" id="KW-0963">Cytoplasm</keyword>
<keyword evidence="5 7" id="KW-0863">Zinc-finger</keyword>
<dbReference type="PANTHER" id="PTHR12170">
    <property type="entry name" value="MACROPHAGE ERYTHROBLAST ATTACHER-RELATED"/>
    <property type="match status" value="1"/>
</dbReference>
<dbReference type="SMART" id="SM00757">
    <property type="entry name" value="CRA"/>
    <property type="match status" value="1"/>
</dbReference>
<keyword evidence="11" id="KW-1185">Reference proteome</keyword>
<dbReference type="InterPro" id="IPR024964">
    <property type="entry name" value="CTLH/CRA"/>
</dbReference>
<evidence type="ECO:0000259" key="9">
    <source>
        <dbReference type="PROSITE" id="PS51867"/>
    </source>
</evidence>
<comment type="subcellular location">
    <subcellularLocation>
        <location evidence="1">Cytoplasm</location>
    </subcellularLocation>
</comment>
<reference evidence="10 11" key="1">
    <citation type="submission" date="2014-02" db="EMBL/GenBank/DDBJ databases">
        <title>Transposable element dynamics among asymbiotic and ectomycorrhizal Amanita fungi.</title>
        <authorList>
            <consortium name="DOE Joint Genome Institute"/>
            <person name="Hess J."/>
            <person name="Skrede I."/>
            <person name="Wolfe B."/>
            <person name="LaButti K."/>
            <person name="Ohm R.A."/>
            <person name="Grigoriev I.V."/>
            <person name="Pringle A."/>
        </authorList>
    </citation>
    <scope>NUCLEOTIDE SEQUENCE [LARGE SCALE GENOMIC DNA]</scope>
    <source>
        <strain evidence="10 11">SKay4041</strain>
    </source>
</reference>
<evidence type="ECO:0000256" key="5">
    <source>
        <dbReference type="ARBA" id="ARBA00022771"/>
    </source>
</evidence>
<evidence type="ECO:0000256" key="4">
    <source>
        <dbReference type="ARBA" id="ARBA00022723"/>
    </source>
</evidence>
<dbReference type="SMART" id="SM00668">
    <property type="entry name" value="CTLH"/>
    <property type="match status" value="1"/>
</dbReference>
<comment type="similarity">
    <text evidence="2">Belongs to the FYV10 family.</text>
</comment>
<feature type="domain" description="RING-Gid-type" evidence="9">
    <location>
        <begin position="326"/>
        <end position="400"/>
    </location>
</feature>
<dbReference type="Proteomes" id="UP000242287">
    <property type="component" value="Unassembled WGS sequence"/>
</dbReference>
<dbReference type="PROSITE" id="PS51867">
    <property type="entry name" value="ZF_RING_GID"/>
    <property type="match status" value="1"/>
</dbReference>
<keyword evidence="4" id="KW-0479">Metal-binding</keyword>
<keyword evidence="6" id="KW-0862">Zinc</keyword>
<dbReference type="CDD" id="cd16659">
    <property type="entry name" value="RING-Ubox_Emp"/>
    <property type="match status" value="1"/>
</dbReference>
<dbReference type="InterPro" id="IPR045098">
    <property type="entry name" value="Fyv10_fam"/>
</dbReference>
<name>A0A2A9NH10_9AGAR</name>
<feature type="domain" description="CTLH" evidence="8">
    <location>
        <begin position="164"/>
        <end position="230"/>
    </location>
</feature>
<dbReference type="GO" id="GO:0061630">
    <property type="term" value="F:ubiquitin protein ligase activity"/>
    <property type="evidence" value="ECO:0007669"/>
    <property type="project" value="InterPro"/>
</dbReference>
<evidence type="ECO:0000313" key="11">
    <source>
        <dbReference type="Proteomes" id="UP000242287"/>
    </source>
</evidence>
<dbReference type="GO" id="GO:0034657">
    <property type="term" value="C:GID complex"/>
    <property type="evidence" value="ECO:0007669"/>
    <property type="project" value="TreeGrafter"/>
</dbReference>
<dbReference type="PROSITE" id="PS50897">
    <property type="entry name" value="CTLH"/>
    <property type="match status" value="1"/>
</dbReference>
<dbReference type="GO" id="GO:0005634">
    <property type="term" value="C:nucleus"/>
    <property type="evidence" value="ECO:0007669"/>
    <property type="project" value="TreeGrafter"/>
</dbReference>
<gene>
    <name evidence="10" type="ORF">AMATHDRAFT_147869</name>
</gene>
<dbReference type="InterPro" id="IPR044063">
    <property type="entry name" value="ZF_RING_GID"/>
</dbReference>
<evidence type="ECO:0008006" key="12">
    <source>
        <dbReference type="Google" id="ProtNLM"/>
    </source>
</evidence>
<evidence type="ECO:0000256" key="7">
    <source>
        <dbReference type="PROSITE-ProRule" id="PRU01215"/>
    </source>
</evidence>
<dbReference type="GO" id="GO:0043161">
    <property type="term" value="P:proteasome-mediated ubiquitin-dependent protein catabolic process"/>
    <property type="evidence" value="ECO:0007669"/>
    <property type="project" value="InterPro"/>
</dbReference>
<organism evidence="10 11">
    <name type="scientific">Amanita thiersii Skay4041</name>
    <dbReference type="NCBI Taxonomy" id="703135"/>
    <lineage>
        <taxon>Eukaryota</taxon>
        <taxon>Fungi</taxon>
        <taxon>Dikarya</taxon>
        <taxon>Basidiomycota</taxon>
        <taxon>Agaricomycotina</taxon>
        <taxon>Agaricomycetes</taxon>
        <taxon>Agaricomycetidae</taxon>
        <taxon>Agaricales</taxon>
        <taxon>Pluteineae</taxon>
        <taxon>Amanitaceae</taxon>
        <taxon>Amanita</taxon>
    </lineage>
</organism>
<dbReference type="Pfam" id="PF10607">
    <property type="entry name" value="CTLH"/>
    <property type="match status" value="1"/>
</dbReference>
<evidence type="ECO:0000313" key="10">
    <source>
        <dbReference type="EMBL" id="PFH49348.1"/>
    </source>
</evidence>
<evidence type="ECO:0000259" key="8">
    <source>
        <dbReference type="PROSITE" id="PS50897"/>
    </source>
</evidence>
<dbReference type="InterPro" id="IPR006595">
    <property type="entry name" value="CTLH_C"/>
</dbReference>
<sequence>MANKLNVDGVLLLEQPFARVPYENYRKIFRTSQKYIEKELGALQATSAEFVKNNAAASVRMGDVEESVKTIECMIGRVENLKRKLSNLQETAARPTQDVMRERLQHLATIDAAPSSCSPDFSRWAETRLDRWLVDWSLRNGKEKTARQLAKEKDIETLVDIDLFTDIRRIEEALRHHSCTEALAWCNENKASLRKMKASFLPPPPSSLTLEFDLRLQEYIELTRARKSMEAISYAKRHLVQWQETHYNEILHANALIAFDPSTTCLPYKRLFDPSRWSTLIQSFRQTAYSLNTLPTEPLLNLALYAGLASLKTPACYDPSTKNVDCPVCDGETRDAGIGSHHGEVPLSHHENSTIVCRISGKIMDDVNMPMAFPDGQVYSREALEEMAARDGGIVTCPRSGNKCEFSALRKVFIS</sequence>
<evidence type="ECO:0000256" key="2">
    <source>
        <dbReference type="ARBA" id="ARBA00010615"/>
    </source>
</evidence>
<dbReference type="GO" id="GO:0005737">
    <property type="term" value="C:cytoplasm"/>
    <property type="evidence" value="ECO:0007669"/>
    <property type="project" value="UniProtKB-SubCell"/>
</dbReference>
<dbReference type="PANTHER" id="PTHR12170:SF2">
    <property type="entry name" value="E3 UBIQUITIN-PROTEIN TRANSFERASE MAEA"/>
    <property type="match status" value="1"/>
</dbReference>
<dbReference type="STRING" id="703135.A0A2A9NH10"/>
<protein>
    <recommendedName>
        <fullName evidence="12">CTLH domain-containing protein</fullName>
    </recommendedName>
</protein>
<dbReference type="OrthoDB" id="1933455at2759"/>
<evidence type="ECO:0000256" key="6">
    <source>
        <dbReference type="ARBA" id="ARBA00022833"/>
    </source>
</evidence>
<dbReference type="GO" id="GO:0008270">
    <property type="term" value="F:zinc ion binding"/>
    <property type="evidence" value="ECO:0007669"/>
    <property type="project" value="UniProtKB-KW"/>
</dbReference>
<dbReference type="InterPro" id="IPR013144">
    <property type="entry name" value="CRA_dom"/>
</dbReference>
<dbReference type="SUPFAM" id="SSF57850">
    <property type="entry name" value="RING/U-box"/>
    <property type="match status" value="1"/>
</dbReference>
<feature type="zinc finger region" description="RING-Gid-type" evidence="7">
    <location>
        <begin position="326"/>
        <end position="400"/>
    </location>
</feature>
<accession>A0A2A9NH10</accession>
<dbReference type="EMBL" id="KZ302032">
    <property type="protein sequence ID" value="PFH49348.1"/>
    <property type="molecule type" value="Genomic_DNA"/>
</dbReference>
<dbReference type="AlphaFoldDB" id="A0A2A9NH10"/>